<proteinExistence type="predicted"/>
<gene>
    <name evidence="1" type="ORF">NTEN_LOCUS15367</name>
</gene>
<name>A0A6H5H3F1_9HEMI</name>
<keyword evidence="2" id="KW-1185">Reference proteome</keyword>
<accession>A0A6H5H3F1</accession>
<dbReference type="AlphaFoldDB" id="A0A6H5H3F1"/>
<organism evidence="1 2">
    <name type="scientific">Nesidiocoris tenuis</name>
    <dbReference type="NCBI Taxonomy" id="355587"/>
    <lineage>
        <taxon>Eukaryota</taxon>
        <taxon>Metazoa</taxon>
        <taxon>Ecdysozoa</taxon>
        <taxon>Arthropoda</taxon>
        <taxon>Hexapoda</taxon>
        <taxon>Insecta</taxon>
        <taxon>Pterygota</taxon>
        <taxon>Neoptera</taxon>
        <taxon>Paraneoptera</taxon>
        <taxon>Hemiptera</taxon>
        <taxon>Heteroptera</taxon>
        <taxon>Panheteroptera</taxon>
        <taxon>Cimicomorpha</taxon>
        <taxon>Miridae</taxon>
        <taxon>Dicyphina</taxon>
        <taxon>Nesidiocoris</taxon>
    </lineage>
</organism>
<protein>
    <submittedName>
        <fullName evidence="1">Uncharacterized protein</fullName>
    </submittedName>
</protein>
<sequence length="61" mass="7241">MRFKWRVSEEVGIYRHSGTIRECNYSYCSESCQNKTNNFSRSQKMKNSDILFFSGFVGDDR</sequence>
<reference evidence="1 2" key="1">
    <citation type="submission" date="2020-02" db="EMBL/GenBank/DDBJ databases">
        <authorList>
            <person name="Ferguson B K."/>
        </authorList>
    </citation>
    <scope>NUCLEOTIDE SEQUENCE [LARGE SCALE GENOMIC DNA]</scope>
</reference>
<evidence type="ECO:0000313" key="1">
    <source>
        <dbReference type="EMBL" id="CAB0010322.1"/>
    </source>
</evidence>
<dbReference type="EMBL" id="CADCXU010022990">
    <property type="protein sequence ID" value="CAB0010322.1"/>
    <property type="molecule type" value="Genomic_DNA"/>
</dbReference>
<evidence type="ECO:0000313" key="2">
    <source>
        <dbReference type="Proteomes" id="UP000479000"/>
    </source>
</evidence>
<feature type="non-terminal residue" evidence="1">
    <location>
        <position position="61"/>
    </location>
</feature>
<dbReference type="Proteomes" id="UP000479000">
    <property type="component" value="Unassembled WGS sequence"/>
</dbReference>